<dbReference type="InterPro" id="IPR036615">
    <property type="entry name" value="Mur_ligase_C_dom_sf"/>
</dbReference>
<feature type="domain" description="Mur ligase N-terminal catalytic" evidence="12">
    <location>
        <begin position="56"/>
        <end position="99"/>
    </location>
</feature>
<evidence type="ECO:0000259" key="12">
    <source>
        <dbReference type="Pfam" id="PF01225"/>
    </source>
</evidence>
<evidence type="ECO:0000256" key="6">
    <source>
        <dbReference type="ARBA" id="ARBA00022960"/>
    </source>
</evidence>
<keyword evidence="8 10" id="KW-0131">Cell cycle</keyword>
<keyword evidence="3 10" id="KW-0132">Cell division</keyword>
<dbReference type="GO" id="GO:0016881">
    <property type="term" value="F:acid-amino acid ligase activity"/>
    <property type="evidence" value="ECO:0007669"/>
    <property type="project" value="UniProtKB-UniRule"/>
</dbReference>
<protein>
    <recommendedName>
        <fullName evidence="10">UDP-N-acetylmuramyl-tripeptide synthetase</fullName>
        <ecNumber evidence="10">6.3.2.-</ecNumber>
    </recommendedName>
    <alternativeName>
        <fullName evidence="10">UDP-MurNAc-tripeptide synthetase</fullName>
    </alternativeName>
</protein>
<dbReference type="GO" id="GO:0005524">
    <property type="term" value="F:ATP binding"/>
    <property type="evidence" value="ECO:0007669"/>
    <property type="project" value="UniProtKB-UniRule"/>
</dbReference>
<evidence type="ECO:0000256" key="2">
    <source>
        <dbReference type="ARBA" id="ARBA00022598"/>
    </source>
</evidence>
<keyword evidence="6 10" id="KW-0133">Cell shape</keyword>
<dbReference type="Pfam" id="PF08245">
    <property type="entry name" value="Mur_ligase_M"/>
    <property type="match status" value="2"/>
</dbReference>
<comment type="pathway">
    <text evidence="10 11">Cell wall biogenesis; peptidoglycan biosynthesis.</text>
</comment>
<feature type="binding site" evidence="10">
    <location>
        <position position="213"/>
    </location>
    <ligand>
        <name>UDP-N-acetyl-alpha-D-muramoyl-L-alanyl-D-glutamate</name>
        <dbReference type="ChEBI" id="CHEBI:83900"/>
    </ligand>
</feature>
<comment type="caution">
    <text evidence="15">The sequence shown here is derived from an EMBL/GenBank/DDBJ whole genome shotgun (WGS) entry which is preliminary data.</text>
</comment>
<dbReference type="EMBL" id="DSVL01000186">
    <property type="protein sequence ID" value="HFH29045.1"/>
    <property type="molecule type" value="Genomic_DNA"/>
</dbReference>
<keyword evidence="9 10" id="KW-0961">Cell wall biogenesis/degradation</keyword>
<dbReference type="InterPro" id="IPR000713">
    <property type="entry name" value="Mur_ligase_N"/>
</dbReference>
<dbReference type="InterPro" id="IPR036565">
    <property type="entry name" value="Mur-like_cat_sf"/>
</dbReference>
<keyword evidence="2 10" id="KW-0436">Ligase</keyword>
<evidence type="ECO:0000256" key="8">
    <source>
        <dbReference type="ARBA" id="ARBA00023306"/>
    </source>
</evidence>
<proteinExistence type="inferred from homology"/>
<comment type="function">
    <text evidence="10">Catalyzes the addition of an amino acid to the nucleotide precursor UDP-N-acetylmuramoyl-L-alanyl-D-glutamate (UMAG) in the biosynthesis of bacterial cell-wall peptidoglycan.</text>
</comment>
<dbReference type="Gene3D" id="3.40.1390.10">
    <property type="entry name" value="MurE/MurF, N-terminal domain"/>
    <property type="match status" value="1"/>
</dbReference>
<dbReference type="Pfam" id="PF01225">
    <property type="entry name" value="Mur_ligase"/>
    <property type="match status" value="1"/>
</dbReference>
<evidence type="ECO:0000313" key="15">
    <source>
        <dbReference type="EMBL" id="HFH29045.1"/>
    </source>
</evidence>
<dbReference type="UniPathway" id="UPA00219"/>
<comment type="PTM">
    <text evidence="10">Carboxylation is probably crucial for Mg(2+) binding and, consequently, for the gamma-phosphate positioning of ATP.</text>
</comment>
<dbReference type="NCBIfam" id="NF001126">
    <property type="entry name" value="PRK00139.1-4"/>
    <property type="match status" value="1"/>
</dbReference>
<feature type="binding site" evidence="10">
    <location>
        <position position="61"/>
    </location>
    <ligand>
        <name>UDP-N-acetyl-alpha-D-muramoyl-L-alanyl-D-glutamate</name>
        <dbReference type="ChEBI" id="CHEBI:83900"/>
    </ligand>
</feature>
<dbReference type="Gene3D" id="3.90.190.20">
    <property type="entry name" value="Mur ligase, C-terminal domain"/>
    <property type="match status" value="1"/>
</dbReference>
<comment type="cofactor">
    <cofactor evidence="10">
        <name>Mg(2+)</name>
        <dbReference type="ChEBI" id="CHEBI:18420"/>
    </cofactor>
</comment>
<evidence type="ECO:0000259" key="13">
    <source>
        <dbReference type="Pfam" id="PF02875"/>
    </source>
</evidence>
<keyword evidence="7 10" id="KW-0573">Peptidoglycan synthesis</keyword>
<dbReference type="AlphaFoldDB" id="A0A7C3IJQ3"/>
<dbReference type="GO" id="GO:0009252">
    <property type="term" value="P:peptidoglycan biosynthetic process"/>
    <property type="evidence" value="ECO:0007669"/>
    <property type="project" value="UniProtKB-UniRule"/>
</dbReference>
<name>A0A7C3IJQ3_9SPIR</name>
<keyword evidence="10" id="KW-0963">Cytoplasm</keyword>
<organism evidence="15">
    <name type="scientific">Gracilinema caldarium</name>
    <dbReference type="NCBI Taxonomy" id="215591"/>
    <lineage>
        <taxon>Bacteria</taxon>
        <taxon>Pseudomonadati</taxon>
        <taxon>Spirochaetota</taxon>
        <taxon>Spirochaetia</taxon>
        <taxon>Spirochaetales</taxon>
        <taxon>Breznakiellaceae</taxon>
        <taxon>Gracilinema</taxon>
    </lineage>
</organism>
<comment type="similarity">
    <text evidence="1 10">Belongs to the MurCDEF family. MurE subfamily.</text>
</comment>
<dbReference type="InterPro" id="IPR004101">
    <property type="entry name" value="Mur_ligase_C"/>
</dbReference>
<feature type="binding site" evidence="10">
    <location>
        <begin position="142"/>
        <end position="148"/>
    </location>
    <ligand>
        <name>ATP</name>
        <dbReference type="ChEBI" id="CHEBI:30616"/>
    </ligand>
</feature>
<feature type="binding site" evidence="10">
    <location>
        <position position="185"/>
    </location>
    <ligand>
        <name>UDP-N-acetyl-alpha-D-muramoyl-L-alanyl-D-glutamate</name>
        <dbReference type="ChEBI" id="CHEBI:83900"/>
    </ligand>
</feature>
<evidence type="ECO:0000256" key="3">
    <source>
        <dbReference type="ARBA" id="ARBA00022618"/>
    </source>
</evidence>
<dbReference type="EC" id="6.3.2.-" evidence="10"/>
<dbReference type="Pfam" id="PF02875">
    <property type="entry name" value="Mur_ligase_C"/>
    <property type="match status" value="1"/>
</dbReference>
<keyword evidence="5 10" id="KW-0067">ATP-binding</keyword>
<accession>A0A7C3IJQ3</accession>
<evidence type="ECO:0000256" key="4">
    <source>
        <dbReference type="ARBA" id="ARBA00022741"/>
    </source>
</evidence>
<dbReference type="GO" id="GO:0005737">
    <property type="term" value="C:cytoplasm"/>
    <property type="evidence" value="ECO:0007669"/>
    <property type="project" value="UniProtKB-SubCell"/>
</dbReference>
<feature type="binding site" evidence="10">
    <location>
        <begin position="186"/>
        <end position="187"/>
    </location>
    <ligand>
        <name>UDP-N-acetyl-alpha-D-muramoyl-L-alanyl-D-glutamate</name>
        <dbReference type="ChEBI" id="CHEBI:83900"/>
    </ligand>
</feature>
<dbReference type="GO" id="GO:0051301">
    <property type="term" value="P:cell division"/>
    <property type="evidence" value="ECO:0007669"/>
    <property type="project" value="UniProtKB-KW"/>
</dbReference>
<dbReference type="PANTHER" id="PTHR23135:SF4">
    <property type="entry name" value="UDP-N-ACETYLMURAMOYL-L-ALANYL-D-GLUTAMATE--2,6-DIAMINOPIMELATE LIGASE MURE HOMOLOG, CHLOROPLASTIC"/>
    <property type="match status" value="1"/>
</dbReference>
<dbReference type="HAMAP" id="MF_00208">
    <property type="entry name" value="MurE"/>
    <property type="match status" value="1"/>
</dbReference>
<evidence type="ECO:0000256" key="5">
    <source>
        <dbReference type="ARBA" id="ARBA00022840"/>
    </source>
</evidence>
<feature type="domain" description="Mur ligase central" evidence="14">
    <location>
        <begin position="289"/>
        <end position="369"/>
    </location>
</feature>
<dbReference type="GO" id="GO:0000287">
    <property type="term" value="F:magnesium ion binding"/>
    <property type="evidence" value="ECO:0007669"/>
    <property type="project" value="UniProtKB-UniRule"/>
</dbReference>
<evidence type="ECO:0000256" key="9">
    <source>
        <dbReference type="ARBA" id="ARBA00023316"/>
    </source>
</evidence>
<evidence type="ECO:0000256" key="7">
    <source>
        <dbReference type="ARBA" id="ARBA00022984"/>
    </source>
</evidence>
<sequence length="556" mass="61704">MDRRFSEFFNPSLVKRANCQVLRYKGQIFQLSAEADQLPPFSEPLASALDSCIVTDVAYDSRHVTPGNLYFALPGLHTDGHRYIPQAIKRGAVVIVHQYELDRYEPEVIYLQCADSRFAMSPISAVFFNEPSKELGIIGVTGTEGKSTTVFLIYQLLTLAGKKAGFISTVQYRIGDTEEWNPEHQTTPEAPTIHRALAAMRDYGMEYAVIESSSHGLSPRTNRLGDVAFDVGVMTNVTHEHLEFHGTWEQYRSDKANLFRVLDQVNHEKALKNGPLNETGLRLPVRIPSFSVANADDPSCTYFANATERRTYSYSIHGEDADLSIRSLEGTDRGNSYDIWVRATGETLHVQDNLPGTFNAANVMAALLVVSGLVGLPVADLVPLVPRLRPVRGRMTVVNRGQPFEVIVDYAHTPSSFETVLPPIKKRIEGRGGRLISLFGSGGERDREKRPRQGRIAADWSDIVILADEDPRGEDPMALLEEIAAGCPELVRGEALYLIPDRPQAIRKAFSLARPGDVVLLLGKGHENSIIYRDHTIPYDEIGEAEKALAEMGFTN</sequence>
<dbReference type="InterPro" id="IPR005761">
    <property type="entry name" value="UDP-N-AcMur-Glu-dNH2Pim_ligase"/>
</dbReference>
<evidence type="ECO:0000256" key="10">
    <source>
        <dbReference type="HAMAP-Rule" id="MF_00208"/>
    </source>
</evidence>
<feature type="domain" description="Mur ligase central" evidence="14">
    <location>
        <begin position="140"/>
        <end position="262"/>
    </location>
</feature>
<dbReference type="Gene3D" id="3.40.1190.10">
    <property type="entry name" value="Mur-like, catalytic domain"/>
    <property type="match status" value="1"/>
</dbReference>
<feature type="domain" description="Mur ligase C-terminal" evidence="13">
    <location>
        <begin position="393"/>
        <end position="525"/>
    </location>
</feature>
<comment type="subcellular location">
    <subcellularLocation>
        <location evidence="10 11">Cytoplasm</location>
    </subcellularLocation>
</comment>
<dbReference type="SUPFAM" id="SSF53244">
    <property type="entry name" value="MurD-like peptide ligases, peptide-binding domain"/>
    <property type="match status" value="1"/>
</dbReference>
<dbReference type="PANTHER" id="PTHR23135">
    <property type="entry name" value="MUR LIGASE FAMILY MEMBER"/>
    <property type="match status" value="1"/>
</dbReference>
<dbReference type="NCBIfam" id="TIGR01085">
    <property type="entry name" value="murE"/>
    <property type="match status" value="1"/>
</dbReference>
<dbReference type="SUPFAM" id="SSF53623">
    <property type="entry name" value="MurD-like peptide ligases, catalytic domain"/>
    <property type="match status" value="1"/>
</dbReference>
<reference evidence="15" key="1">
    <citation type="journal article" date="2020" name="mSystems">
        <title>Genome- and Community-Level Interaction Insights into Carbon Utilization and Element Cycling Functions of Hydrothermarchaeota in Hydrothermal Sediment.</title>
        <authorList>
            <person name="Zhou Z."/>
            <person name="Liu Y."/>
            <person name="Xu W."/>
            <person name="Pan J."/>
            <person name="Luo Z.H."/>
            <person name="Li M."/>
        </authorList>
    </citation>
    <scope>NUCLEOTIDE SEQUENCE [LARGE SCALE GENOMIC DNA]</scope>
    <source>
        <strain evidence="15">SpSt-503</strain>
    </source>
</reference>
<feature type="modified residue" description="N6-carboxylysine" evidence="10">
    <location>
        <position position="255"/>
    </location>
</feature>
<dbReference type="GO" id="GO:0008360">
    <property type="term" value="P:regulation of cell shape"/>
    <property type="evidence" value="ECO:0007669"/>
    <property type="project" value="UniProtKB-KW"/>
</dbReference>
<feature type="binding site" evidence="10">
    <location>
        <position position="223"/>
    </location>
    <ligand>
        <name>UDP-N-acetyl-alpha-D-muramoyl-L-alanyl-D-glutamate</name>
        <dbReference type="ChEBI" id="CHEBI:83900"/>
    </ligand>
</feature>
<evidence type="ECO:0000259" key="14">
    <source>
        <dbReference type="Pfam" id="PF08245"/>
    </source>
</evidence>
<dbReference type="InterPro" id="IPR013221">
    <property type="entry name" value="Mur_ligase_cen"/>
</dbReference>
<keyword evidence="10" id="KW-0460">Magnesium</keyword>
<dbReference type="InterPro" id="IPR035911">
    <property type="entry name" value="MurE/MurF_N"/>
</dbReference>
<comment type="caution">
    <text evidence="10">Lacks conserved residue(s) required for the propagation of feature annotation.</text>
</comment>
<keyword evidence="4 10" id="KW-0547">Nucleotide-binding</keyword>
<dbReference type="SUPFAM" id="SSF63418">
    <property type="entry name" value="MurE/MurF N-terminal domain"/>
    <property type="match status" value="1"/>
</dbReference>
<evidence type="ECO:0000256" key="1">
    <source>
        <dbReference type="ARBA" id="ARBA00005898"/>
    </source>
</evidence>
<gene>
    <name evidence="10" type="primary">murE</name>
    <name evidence="15" type="ORF">ENS59_05975</name>
</gene>
<evidence type="ECO:0000256" key="11">
    <source>
        <dbReference type="RuleBase" id="RU004135"/>
    </source>
</evidence>
<dbReference type="GO" id="GO:0071555">
    <property type="term" value="P:cell wall organization"/>
    <property type="evidence" value="ECO:0007669"/>
    <property type="project" value="UniProtKB-KW"/>
</dbReference>